<feature type="non-terminal residue" evidence="2">
    <location>
        <position position="78"/>
    </location>
</feature>
<evidence type="ECO:0000313" key="3">
    <source>
        <dbReference type="Proteomes" id="UP000475532"/>
    </source>
</evidence>
<feature type="region of interest" description="Disordered" evidence="1">
    <location>
        <begin position="1"/>
        <end position="39"/>
    </location>
</feature>
<dbReference type="Proteomes" id="UP000475532">
    <property type="component" value="Unassembled WGS sequence"/>
</dbReference>
<dbReference type="RefSeq" id="WP_163057726.1">
    <property type="nucleotide sequence ID" value="NZ_JAAGLI010000495.1"/>
</dbReference>
<reference evidence="2 3" key="1">
    <citation type="submission" date="2020-01" db="EMBL/GenBank/DDBJ databases">
        <title>Insect and environment-associated Actinomycetes.</title>
        <authorList>
            <person name="Currrie C."/>
            <person name="Chevrette M."/>
            <person name="Carlson C."/>
            <person name="Stubbendieck R."/>
            <person name="Wendt-Pienkowski E."/>
        </authorList>
    </citation>
    <scope>NUCLEOTIDE SEQUENCE [LARGE SCALE GENOMIC DNA]</scope>
    <source>
        <strain evidence="2 3">SID10258</strain>
    </source>
</reference>
<feature type="non-terminal residue" evidence="2">
    <location>
        <position position="1"/>
    </location>
</feature>
<proteinExistence type="predicted"/>
<evidence type="ECO:0000256" key="1">
    <source>
        <dbReference type="SAM" id="MobiDB-lite"/>
    </source>
</evidence>
<gene>
    <name evidence="2" type="ORF">G3I70_18960</name>
</gene>
<protein>
    <submittedName>
        <fullName evidence="2">Uncharacterized protein</fullName>
    </submittedName>
</protein>
<evidence type="ECO:0000313" key="2">
    <source>
        <dbReference type="EMBL" id="NEA24557.1"/>
    </source>
</evidence>
<accession>A0A6L9QGJ1</accession>
<feature type="region of interest" description="Disordered" evidence="1">
    <location>
        <begin position="55"/>
        <end position="78"/>
    </location>
</feature>
<dbReference type="AlphaFoldDB" id="A0A6L9QGJ1"/>
<dbReference type="EMBL" id="JAAGLI010000495">
    <property type="protein sequence ID" value="NEA24557.1"/>
    <property type="molecule type" value="Genomic_DNA"/>
</dbReference>
<sequence>TLGAAPATSGLRAGTARCKLNPGKTLNKETGAGLPETPLPGVGAAALDGLPKGDCLGKRGDVLRTRALPGPDEATGTL</sequence>
<name>A0A6L9QGJ1_9ACTN</name>
<organism evidence="2 3">
    <name type="scientific">Actinomadura bangladeshensis</name>
    <dbReference type="NCBI Taxonomy" id="453573"/>
    <lineage>
        <taxon>Bacteria</taxon>
        <taxon>Bacillati</taxon>
        <taxon>Actinomycetota</taxon>
        <taxon>Actinomycetes</taxon>
        <taxon>Streptosporangiales</taxon>
        <taxon>Thermomonosporaceae</taxon>
        <taxon>Actinomadura</taxon>
    </lineage>
</organism>
<comment type="caution">
    <text evidence="2">The sequence shown here is derived from an EMBL/GenBank/DDBJ whole genome shotgun (WGS) entry which is preliminary data.</text>
</comment>
<feature type="compositionally biased region" description="Basic and acidic residues" evidence="1">
    <location>
        <begin position="55"/>
        <end position="64"/>
    </location>
</feature>